<dbReference type="PANTHER" id="PTHR15508:SF4">
    <property type="entry name" value="RIBOSOMAL PROTEIN S6 KINASE-LIKE 1"/>
    <property type="match status" value="1"/>
</dbReference>
<protein>
    <submittedName>
        <fullName evidence="2">Ribosomal protein S6 kinase-like 1</fullName>
    </submittedName>
</protein>
<name>A0A9J7ZM09_CYPCA</name>
<dbReference type="InterPro" id="IPR007330">
    <property type="entry name" value="MIT_dom"/>
</dbReference>
<reference evidence="2" key="2">
    <citation type="submission" date="2025-09" db="UniProtKB">
        <authorList>
            <consortium name="Ensembl"/>
        </authorList>
    </citation>
    <scope>IDENTIFICATION</scope>
</reference>
<dbReference type="Proteomes" id="UP001108240">
    <property type="component" value="Unplaced"/>
</dbReference>
<accession>A0A9J7ZM09</accession>
<feature type="domain" description="MIT" evidence="1">
    <location>
        <begin position="3"/>
        <end position="80"/>
    </location>
</feature>
<organism evidence="2 3">
    <name type="scientific">Cyprinus carpio carpio</name>
    <dbReference type="NCBI Taxonomy" id="630221"/>
    <lineage>
        <taxon>Eukaryota</taxon>
        <taxon>Metazoa</taxon>
        <taxon>Chordata</taxon>
        <taxon>Craniata</taxon>
        <taxon>Vertebrata</taxon>
        <taxon>Euteleostomi</taxon>
        <taxon>Actinopterygii</taxon>
        <taxon>Neopterygii</taxon>
        <taxon>Teleostei</taxon>
        <taxon>Ostariophysi</taxon>
        <taxon>Cypriniformes</taxon>
        <taxon>Cyprinidae</taxon>
        <taxon>Cyprininae</taxon>
        <taxon>Cyprinus</taxon>
    </lineage>
</organism>
<dbReference type="AlphaFoldDB" id="A0A9J7ZM09"/>
<sequence>MAKKDYLLDAAQQIRMALDREVNEDYEEAFSYYKNGVDLLLNGAQVDPNKESREAVKQKTTQYLKRAEEIFISYLQDNMSKGSTHLGSLPKSSWESRERSTIIPQGVPFMVKLLKYYVSEDTVFLHLEHVQGGRLFSRLHTVRSKAIRKHPECFSPNQHKIYLKNSYTLPALCQEIYLNENYERTKPLENPGSPTKHCLENCITHSYYEDSGCQQGGSLGLYATKTDNELPSIGLPSGLKSLPQDNFPFPIHPCVIVDTRDRLDVTFNLLRNSRFKIQDSRFKIFICHIHNYIEHI</sequence>
<evidence type="ECO:0000313" key="3">
    <source>
        <dbReference type="Proteomes" id="UP001108240"/>
    </source>
</evidence>
<dbReference type="PANTHER" id="PTHR15508">
    <property type="entry name" value="RIBOSOMAL PROTEIN S6 KINASE"/>
    <property type="match status" value="1"/>
</dbReference>
<dbReference type="CDD" id="cd02677">
    <property type="entry name" value="MIT_SNX15"/>
    <property type="match status" value="1"/>
</dbReference>
<dbReference type="InterPro" id="IPR036181">
    <property type="entry name" value="MIT_dom_sf"/>
</dbReference>
<dbReference type="Ensembl" id="ENSCCRT00000167433.1">
    <property type="protein sequence ID" value="ENSCCRP00000134169.1"/>
    <property type="gene ID" value="ENSCCRG00000072981.1"/>
</dbReference>
<dbReference type="GeneTree" id="ENSGT00940000159815"/>
<dbReference type="InterPro" id="IPR051866">
    <property type="entry name" value="Intracell_Sig-Traffick_Protein"/>
</dbReference>
<reference evidence="2" key="1">
    <citation type="submission" date="2025-08" db="UniProtKB">
        <authorList>
            <consortium name="Ensembl"/>
        </authorList>
    </citation>
    <scope>IDENTIFICATION</scope>
</reference>
<dbReference type="SMART" id="SM00745">
    <property type="entry name" value="MIT"/>
    <property type="match status" value="1"/>
</dbReference>
<proteinExistence type="predicted"/>
<dbReference type="Pfam" id="PF04212">
    <property type="entry name" value="MIT"/>
    <property type="match status" value="1"/>
</dbReference>
<keyword evidence="3" id="KW-1185">Reference proteome</keyword>
<evidence type="ECO:0000259" key="1">
    <source>
        <dbReference type="SMART" id="SM00745"/>
    </source>
</evidence>
<dbReference type="SUPFAM" id="SSF116846">
    <property type="entry name" value="MIT domain"/>
    <property type="match status" value="1"/>
</dbReference>
<dbReference type="Gene3D" id="1.20.58.80">
    <property type="entry name" value="Phosphotransferase system, lactose/cellobiose-type IIA subunit"/>
    <property type="match status" value="1"/>
</dbReference>
<evidence type="ECO:0000313" key="2">
    <source>
        <dbReference type="Ensembl" id="ENSCCRP00000134169.1"/>
    </source>
</evidence>